<accession>A0ABW2FPB9</accession>
<keyword evidence="1" id="KW-0472">Membrane</keyword>
<keyword evidence="1" id="KW-0812">Transmembrane</keyword>
<sequence length="46" mass="5124">MINRIEQLDSLRGIAALVVLLNHIFLIFPAFSEEISSDGIIVQLLT</sequence>
<keyword evidence="3" id="KW-1185">Reference proteome</keyword>
<gene>
    <name evidence="2" type="ORF">ACFQMJ_35245</name>
</gene>
<protein>
    <recommendedName>
        <fullName evidence="4">Acyltransferase</fullName>
    </recommendedName>
</protein>
<dbReference type="RefSeq" id="WP_378052106.1">
    <property type="nucleotide sequence ID" value="NZ_JBHMDN010000045.1"/>
</dbReference>
<dbReference type="EMBL" id="JBHTAI010000047">
    <property type="protein sequence ID" value="MFC7153809.1"/>
    <property type="molecule type" value="Genomic_DNA"/>
</dbReference>
<dbReference type="Proteomes" id="UP001596378">
    <property type="component" value="Unassembled WGS sequence"/>
</dbReference>
<evidence type="ECO:0000313" key="2">
    <source>
        <dbReference type="EMBL" id="MFC7153809.1"/>
    </source>
</evidence>
<proteinExistence type="predicted"/>
<organism evidence="2 3">
    <name type="scientific">Cohnella cellulosilytica</name>
    <dbReference type="NCBI Taxonomy" id="986710"/>
    <lineage>
        <taxon>Bacteria</taxon>
        <taxon>Bacillati</taxon>
        <taxon>Bacillota</taxon>
        <taxon>Bacilli</taxon>
        <taxon>Bacillales</taxon>
        <taxon>Paenibacillaceae</taxon>
        <taxon>Cohnella</taxon>
    </lineage>
</organism>
<evidence type="ECO:0008006" key="4">
    <source>
        <dbReference type="Google" id="ProtNLM"/>
    </source>
</evidence>
<reference evidence="3" key="1">
    <citation type="journal article" date="2019" name="Int. J. Syst. Evol. Microbiol.">
        <title>The Global Catalogue of Microorganisms (GCM) 10K type strain sequencing project: providing services to taxonomists for standard genome sequencing and annotation.</title>
        <authorList>
            <consortium name="The Broad Institute Genomics Platform"/>
            <consortium name="The Broad Institute Genome Sequencing Center for Infectious Disease"/>
            <person name="Wu L."/>
            <person name="Ma J."/>
        </authorList>
    </citation>
    <scope>NUCLEOTIDE SEQUENCE [LARGE SCALE GENOMIC DNA]</scope>
    <source>
        <strain evidence="3">KCTC 12907</strain>
    </source>
</reference>
<keyword evidence="1" id="KW-1133">Transmembrane helix</keyword>
<feature type="transmembrane region" description="Helical" evidence="1">
    <location>
        <begin position="12"/>
        <end position="31"/>
    </location>
</feature>
<comment type="caution">
    <text evidence="2">The sequence shown here is derived from an EMBL/GenBank/DDBJ whole genome shotgun (WGS) entry which is preliminary data.</text>
</comment>
<evidence type="ECO:0000256" key="1">
    <source>
        <dbReference type="SAM" id="Phobius"/>
    </source>
</evidence>
<evidence type="ECO:0000313" key="3">
    <source>
        <dbReference type="Proteomes" id="UP001596378"/>
    </source>
</evidence>
<name>A0ABW2FPB9_9BACL</name>